<reference evidence="2 3" key="1">
    <citation type="submission" date="2024-10" db="EMBL/GenBank/DDBJ databases">
        <title>The Natural Products Discovery Center: Release of the First 8490 Sequenced Strains for Exploring Actinobacteria Biosynthetic Diversity.</title>
        <authorList>
            <person name="Kalkreuter E."/>
            <person name="Kautsar S.A."/>
            <person name="Yang D."/>
            <person name="Bader C.D."/>
            <person name="Teijaro C.N."/>
            <person name="Fluegel L."/>
            <person name="Davis C.M."/>
            <person name="Simpson J.R."/>
            <person name="Lauterbach L."/>
            <person name="Steele A.D."/>
            <person name="Gui C."/>
            <person name="Meng S."/>
            <person name="Li G."/>
            <person name="Viehrig K."/>
            <person name="Ye F."/>
            <person name="Su P."/>
            <person name="Kiefer A.F."/>
            <person name="Nichols A."/>
            <person name="Cepeda A.J."/>
            <person name="Yan W."/>
            <person name="Fan B."/>
            <person name="Jiang Y."/>
            <person name="Adhikari A."/>
            <person name="Zheng C.-J."/>
            <person name="Schuster L."/>
            <person name="Cowan T.M."/>
            <person name="Smanski M.J."/>
            <person name="Chevrette M.G."/>
            <person name="De Carvalho L.P.S."/>
            <person name="Shen B."/>
        </authorList>
    </citation>
    <scope>NUCLEOTIDE SEQUENCE [LARGE SCALE GENOMIC DNA]</scope>
    <source>
        <strain evidence="2 3">NPDC001281</strain>
    </source>
</reference>
<name>A0ABW6VKM7_MICFU</name>
<comment type="caution">
    <text evidence="2">The sequence shown here is derived from an EMBL/GenBank/DDBJ whole genome shotgun (WGS) entry which is preliminary data.</text>
</comment>
<gene>
    <name evidence="2" type="ORF">ACFY05_42450</name>
</gene>
<proteinExistence type="predicted"/>
<dbReference type="RefSeq" id="WP_387348292.1">
    <property type="nucleotide sequence ID" value="NZ_JBIAXI010000051.1"/>
</dbReference>
<dbReference type="InterPro" id="IPR001919">
    <property type="entry name" value="CBD2"/>
</dbReference>
<dbReference type="SMART" id="SM00637">
    <property type="entry name" value="CBD_II"/>
    <property type="match status" value="1"/>
</dbReference>
<sequence>MSGGVRRFKILTILNKGGTVAAAADGSRFVWAPGDSGLQVVYSTGSAVSVRNLSWNGALVPGASTTFGFGAGWSGTNAAPSAVRCTAS</sequence>
<dbReference type="Pfam" id="PF00553">
    <property type="entry name" value="CBM_2"/>
    <property type="match status" value="1"/>
</dbReference>
<dbReference type="EMBL" id="JBIAXI010000051">
    <property type="protein sequence ID" value="MFF4779496.1"/>
    <property type="molecule type" value="Genomic_DNA"/>
</dbReference>
<dbReference type="InterPro" id="IPR008965">
    <property type="entry name" value="CBM2/CBM3_carb-bd_dom_sf"/>
</dbReference>
<keyword evidence="3" id="KW-1185">Reference proteome</keyword>
<feature type="domain" description="CBM2" evidence="1">
    <location>
        <begin position="18"/>
        <end position="85"/>
    </location>
</feature>
<dbReference type="Proteomes" id="UP001602119">
    <property type="component" value="Unassembled WGS sequence"/>
</dbReference>
<dbReference type="InterPro" id="IPR012291">
    <property type="entry name" value="CBM2_carb-bd_dom_sf"/>
</dbReference>
<organism evidence="2 3">
    <name type="scientific">Microtetraspora fusca</name>
    <dbReference type="NCBI Taxonomy" id="1997"/>
    <lineage>
        <taxon>Bacteria</taxon>
        <taxon>Bacillati</taxon>
        <taxon>Actinomycetota</taxon>
        <taxon>Actinomycetes</taxon>
        <taxon>Streptosporangiales</taxon>
        <taxon>Streptosporangiaceae</taxon>
        <taxon>Microtetraspora</taxon>
    </lineage>
</organism>
<dbReference type="SUPFAM" id="SSF49384">
    <property type="entry name" value="Carbohydrate-binding domain"/>
    <property type="match status" value="1"/>
</dbReference>
<protein>
    <submittedName>
        <fullName evidence="2">Cellulose binding domain-containing protein</fullName>
    </submittedName>
</protein>
<evidence type="ECO:0000313" key="3">
    <source>
        <dbReference type="Proteomes" id="UP001602119"/>
    </source>
</evidence>
<dbReference type="Gene3D" id="2.60.40.290">
    <property type="match status" value="1"/>
</dbReference>
<evidence type="ECO:0000313" key="2">
    <source>
        <dbReference type="EMBL" id="MFF4779496.1"/>
    </source>
</evidence>
<accession>A0ABW6VKM7</accession>
<evidence type="ECO:0000259" key="1">
    <source>
        <dbReference type="SMART" id="SM00637"/>
    </source>
</evidence>